<dbReference type="PANTHER" id="PTHR28259:SF1">
    <property type="entry name" value="FLUORIDE EXPORT PROTEIN 1-RELATED"/>
    <property type="match status" value="1"/>
</dbReference>
<evidence type="ECO:0000256" key="5">
    <source>
        <dbReference type="ARBA" id="ARBA00023136"/>
    </source>
</evidence>
<evidence type="ECO:0000313" key="12">
    <source>
        <dbReference type="Proteomes" id="UP000800303"/>
    </source>
</evidence>
<organism evidence="11 12">
    <name type="scientific">Saccharibacillus alkalitolerans</name>
    <dbReference type="NCBI Taxonomy" id="2705290"/>
    <lineage>
        <taxon>Bacteria</taxon>
        <taxon>Bacillati</taxon>
        <taxon>Bacillota</taxon>
        <taxon>Bacilli</taxon>
        <taxon>Bacillales</taxon>
        <taxon>Paenibacillaceae</taxon>
        <taxon>Saccharibacillus</taxon>
    </lineage>
</organism>
<comment type="caution">
    <text evidence="11">The sequence shown here is derived from an EMBL/GenBank/DDBJ whole genome shotgun (WGS) entry which is preliminary data.</text>
</comment>
<feature type="transmembrane region" description="Helical" evidence="10">
    <location>
        <begin position="32"/>
        <end position="54"/>
    </location>
</feature>
<dbReference type="Pfam" id="PF02537">
    <property type="entry name" value="CRCB"/>
    <property type="match status" value="1"/>
</dbReference>
<keyword evidence="3 10" id="KW-0812">Transmembrane</keyword>
<evidence type="ECO:0000256" key="2">
    <source>
        <dbReference type="ARBA" id="ARBA00022475"/>
    </source>
</evidence>
<comment type="function">
    <text evidence="9 10">Fluoride-specific ion channel. Important for reducing fluoride concentration in the cell, thus reducing its toxicity.</text>
</comment>
<evidence type="ECO:0000256" key="9">
    <source>
        <dbReference type="ARBA" id="ARBA00049940"/>
    </source>
</evidence>
<comment type="subcellular location">
    <subcellularLocation>
        <location evidence="1 10">Cell membrane</location>
        <topology evidence="1 10">Multi-pass membrane protein</topology>
    </subcellularLocation>
</comment>
<evidence type="ECO:0000256" key="1">
    <source>
        <dbReference type="ARBA" id="ARBA00004651"/>
    </source>
</evidence>
<evidence type="ECO:0000256" key="7">
    <source>
        <dbReference type="ARBA" id="ARBA00035120"/>
    </source>
</evidence>
<dbReference type="PANTHER" id="PTHR28259">
    <property type="entry name" value="FLUORIDE EXPORT PROTEIN 1-RELATED"/>
    <property type="match status" value="1"/>
</dbReference>
<dbReference type="Proteomes" id="UP000800303">
    <property type="component" value="Unassembled WGS sequence"/>
</dbReference>
<evidence type="ECO:0000256" key="10">
    <source>
        <dbReference type="HAMAP-Rule" id="MF_00454"/>
    </source>
</evidence>
<keyword evidence="10" id="KW-0406">Ion transport</keyword>
<feature type="binding site" evidence="10">
    <location>
        <position position="73"/>
    </location>
    <ligand>
        <name>Na(+)</name>
        <dbReference type="ChEBI" id="CHEBI:29101"/>
        <note>structural</note>
    </ligand>
</feature>
<name>A0ABX0F0X1_9BACL</name>
<evidence type="ECO:0000313" key="11">
    <source>
        <dbReference type="EMBL" id="NGZ73704.1"/>
    </source>
</evidence>
<accession>A0ABX0F0X1</accession>
<comment type="activity regulation">
    <text evidence="10">Na(+) is not transported, but it plays an essential structural role and its presence is essential for fluoride channel function.</text>
</comment>
<keyword evidence="5 10" id="KW-0472">Membrane</keyword>
<dbReference type="RefSeq" id="WP_166271322.1">
    <property type="nucleotide sequence ID" value="NZ_JAAFGS010000001.1"/>
</dbReference>
<evidence type="ECO:0000256" key="6">
    <source>
        <dbReference type="ARBA" id="ARBA00023303"/>
    </source>
</evidence>
<feature type="binding site" evidence="10">
    <location>
        <position position="76"/>
    </location>
    <ligand>
        <name>Na(+)</name>
        <dbReference type="ChEBI" id="CHEBI:29101"/>
        <note>structural</note>
    </ligand>
</feature>
<feature type="transmembrane region" description="Helical" evidence="10">
    <location>
        <begin position="94"/>
        <end position="119"/>
    </location>
</feature>
<proteinExistence type="inferred from homology"/>
<dbReference type="NCBIfam" id="TIGR00494">
    <property type="entry name" value="crcB"/>
    <property type="match status" value="1"/>
</dbReference>
<keyword evidence="10" id="KW-0915">Sodium</keyword>
<keyword evidence="12" id="KW-1185">Reference proteome</keyword>
<protein>
    <recommendedName>
        <fullName evidence="10">Fluoride-specific ion channel FluC</fullName>
    </recommendedName>
</protein>
<keyword evidence="2 10" id="KW-1003">Cell membrane</keyword>
<dbReference type="HAMAP" id="MF_00454">
    <property type="entry name" value="FluC"/>
    <property type="match status" value="1"/>
</dbReference>
<feature type="transmembrane region" description="Helical" evidence="10">
    <location>
        <begin position="61"/>
        <end position="82"/>
    </location>
</feature>
<gene>
    <name evidence="10 11" type="primary">crcB</name>
    <name evidence="10" type="synonym">fluC</name>
    <name evidence="11" type="ORF">GYN08_00135</name>
</gene>
<keyword evidence="6 10" id="KW-0407">Ion channel</keyword>
<evidence type="ECO:0000256" key="8">
    <source>
        <dbReference type="ARBA" id="ARBA00035585"/>
    </source>
</evidence>
<keyword evidence="4 10" id="KW-1133">Transmembrane helix</keyword>
<dbReference type="InterPro" id="IPR003691">
    <property type="entry name" value="FluC"/>
</dbReference>
<comment type="similarity">
    <text evidence="7 10">Belongs to the fluoride channel Fluc/FEX (TC 1.A.43) family.</text>
</comment>
<comment type="catalytic activity">
    <reaction evidence="8">
        <text>fluoride(in) = fluoride(out)</text>
        <dbReference type="Rhea" id="RHEA:76159"/>
        <dbReference type="ChEBI" id="CHEBI:17051"/>
    </reaction>
    <physiologicalReaction direction="left-to-right" evidence="8">
        <dbReference type="Rhea" id="RHEA:76160"/>
    </physiologicalReaction>
</comment>
<dbReference type="EMBL" id="JAAFGS010000001">
    <property type="protein sequence ID" value="NGZ73704.1"/>
    <property type="molecule type" value="Genomic_DNA"/>
</dbReference>
<reference evidence="11 12" key="1">
    <citation type="submission" date="2020-01" db="EMBL/GenBank/DDBJ databases">
        <title>Polyphasic characterisation and genomic insights into a novel alkali tolerant bacterium VR-M41.</title>
        <authorList>
            <person name="Vemuluri V.R."/>
        </authorList>
    </citation>
    <scope>NUCLEOTIDE SEQUENCE [LARGE SCALE GENOMIC DNA]</scope>
    <source>
        <strain evidence="11 12">VR-M41</strain>
    </source>
</reference>
<evidence type="ECO:0000256" key="3">
    <source>
        <dbReference type="ARBA" id="ARBA00022692"/>
    </source>
</evidence>
<keyword evidence="10" id="KW-0479">Metal-binding</keyword>
<evidence type="ECO:0000256" key="4">
    <source>
        <dbReference type="ARBA" id="ARBA00022989"/>
    </source>
</evidence>
<keyword evidence="10" id="KW-0813">Transport</keyword>
<sequence length="134" mass="13735">MKEIGYVALGGIGGALLRYALGVSLPQTGGFPLPTLLINLSGCLFLGLFFTVALDPRRISPAFRIGIGTGFTGAFTTFSTFSVETARLLEDGRIAASLAYAGISLAGGVALSGLGVLLGEAWRRRTNPKGGGVS</sequence>